<dbReference type="Proteomes" id="UP000028837">
    <property type="component" value="Unassembled WGS sequence"/>
</dbReference>
<feature type="compositionally biased region" description="Basic and acidic residues" evidence="1">
    <location>
        <begin position="89"/>
        <end position="131"/>
    </location>
</feature>
<evidence type="ECO:0000256" key="1">
    <source>
        <dbReference type="SAM" id="MobiDB-lite"/>
    </source>
</evidence>
<organism evidence="2 3">
    <name type="scientific">Toxoplasma gondii GAB2-2007-GAL-DOM2</name>
    <dbReference type="NCBI Taxonomy" id="1130820"/>
    <lineage>
        <taxon>Eukaryota</taxon>
        <taxon>Sar</taxon>
        <taxon>Alveolata</taxon>
        <taxon>Apicomplexa</taxon>
        <taxon>Conoidasida</taxon>
        <taxon>Coccidia</taxon>
        <taxon>Eucoccidiorida</taxon>
        <taxon>Eimeriorina</taxon>
        <taxon>Sarcocystidae</taxon>
        <taxon>Toxoplasma</taxon>
    </lineage>
</organism>
<dbReference type="AlphaFoldDB" id="A0A086JKM2"/>
<evidence type="ECO:0000313" key="3">
    <source>
        <dbReference type="Proteomes" id="UP000028837"/>
    </source>
</evidence>
<reference evidence="2 3" key="1">
    <citation type="submission" date="2014-02" db="EMBL/GenBank/DDBJ databases">
        <authorList>
            <person name="Sibley D."/>
            <person name="Venepally P."/>
            <person name="Karamycheva S."/>
            <person name="Hadjithomas M."/>
            <person name="Khan A."/>
            <person name="Brunk B."/>
            <person name="Roos D."/>
            <person name="Caler E."/>
            <person name="Lorenzi H."/>
        </authorList>
    </citation>
    <scope>NUCLEOTIDE SEQUENCE [LARGE SCALE GENOMIC DNA]</scope>
    <source>
        <strain evidence="2 3">GAB2-2007-GAL-DOM2</strain>
    </source>
</reference>
<name>A0A086JKM2_TOXGO</name>
<dbReference type="VEuPathDB" id="ToxoDB:TGDOM2_320660"/>
<protein>
    <submittedName>
        <fullName evidence="2">Uncharacterized protein</fullName>
    </submittedName>
</protein>
<accession>A0A086JKM2</accession>
<gene>
    <name evidence="2" type="ORF">TGDOM2_320660</name>
</gene>
<sequence>MTLGRWTSGLLPTLSNCRRVWVRSQILALLSVLGGRLRPESRALSAIKRHDPKTAKFTNNKLLAGKSAYVCFFADSESEQENVKGTLTRIKETPLRKSENREQRNTRRRNGEDDEATDRNDRKNEGEENQD</sequence>
<proteinExistence type="predicted"/>
<comment type="caution">
    <text evidence="2">The sequence shown here is derived from an EMBL/GenBank/DDBJ whole genome shotgun (WGS) entry which is preliminary data.</text>
</comment>
<feature type="region of interest" description="Disordered" evidence="1">
    <location>
        <begin position="78"/>
        <end position="131"/>
    </location>
</feature>
<dbReference type="EMBL" id="AHZU02001403">
    <property type="protein sequence ID" value="KFG32690.1"/>
    <property type="molecule type" value="Genomic_DNA"/>
</dbReference>
<evidence type="ECO:0000313" key="2">
    <source>
        <dbReference type="EMBL" id="KFG32690.1"/>
    </source>
</evidence>
<dbReference type="OrthoDB" id="10578290at2759"/>